<sequence length="54" mass="6160">MSDFEHFFRTSRPRQTARAALLCGNRADAEAFASREVRAAADGVAQPQRHWWRG</sequence>
<dbReference type="Proteomes" id="UP001589810">
    <property type="component" value="Unassembled WGS sequence"/>
</dbReference>
<evidence type="ECO:0000313" key="1">
    <source>
        <dbReference type="EMBL" id="MFC0548187.1"/>
    </source>
</evidence>
<accession>A0ABV6N7D7</accession>
<reference evidence="1 2" key="1">
    <citation type="submission" date="2024-09" db="EMBL/GenBank/DDBJ databases">
        <authorList>
            <person name="Sun Q."/>
            <person name="Mori K."/>
        </authorList>
    </citation>
    <scope>NUCLEOTIDE SEQUENCE [LARGE SCALE GENOMIC DNA]</scope>
    <source>
        <strain evidence="1 2">TBRC 1432</strain>
    </source>
</reference>
<protein>
    <submittedName>
        <fullName evidence="1">Uncharacterized protein</fullName>
    </submittedName>
</protein>
<organism evidence="1 2">
    <name type="scientific">Kutzneria chonburiensis</name>
    <dbReference type="NCBI Taxonomy" id="1483604"/>
    <lineage>
        <taxon>Bacteria</taxon>
        <taxon>Bacillati</taxon>
        <taxon>Actinomycetota</taxon>
        <taxon>Actinomycetes</taxon>
        <taxon>Pseudonocardiales</taxon>
        <taxon>Pseudonocardiaceae</taxon>
        <taxon>Kutzneria</taxon>
    </lineage>
</organism>
<dbReference type="EMBL" id="JBHLUD010000015">
    <property type="protein sequence ID" value="MFC0548187.1"/>
    <property type="molecule type" value="Genomic_DNA"/>
</dbReference>
<name>A0ABV6N7D7_9PSEU</name>
<proteinExistence type="predicted"/>
<comment type="caution">
    <text evidence="1">The sequence shown here is derived from an EMBL/GenBank/DDBJ whole genome shotgun (WGS) entry which is preliminary data.</text>
</comment>
<keyword evidence="2" id="KW-1185">Reference proteome</keyword>
<evidence type="ECO:0000313" key="2">
    <source>
        <dbReference type="Proteomes" id="UP001589810"/>
    </source>
</evidence>
<dbReference type="RefSeq" id="WP_273937978.1">
    <property type="nucleotide sequence ID" value="NZ_CP097263.1"/>
</dbReference>
<gene>
    <name evidence="1" type="ORF">ACFFH7_42235</name>
</gene>